<evidence type="ECO:0000256" key="1">
    <source>
        <dbReference type="ARBA" id="ARBA00012513"/>
    </source>
</evidence>
<dbReference type="GO" id="GO:0005524">
    <property type="term" value="F:ATP binding"/>
    <property type="evidence" value="ECO:0007669"/>
    <property type="project" value="UniProtKB-KW"/>
</dbReference>
<reference evidence="11 12" key="1">
    <citation type="submission" date="2023-11" db="EMBL/GenBank/DDBJ databases">
        <title>An acidophilic fungus is an integral part of prey digestion in a carnivorous sundew plant.</title>
        <authorList>
            <person name="Tsai I.J."/>
        </authorList>
    </citation>
    <scope>NUCLEOTIDE SEQUENCE [LARGE SCALE GENOMIC DNA]</scope>
    <source>
        <strain evidence="11">169a</strain>
    </source>
</reference>
<keyword evidence="5" id="KW-0418">Kinase</keyword>
<evidence type="ECO:0000256" key="6">
    <source>
        <dbReference type="ARBA" id="ARBA00022840"/>
    </source>
</evidence>
<dbReference type="InterPro" id="IPR000719">
    <property type="entry name" value="Prot_kinase_dom"/>
</dbReference>
<comment type="catalytic activity">
    <reaction evidence="7">
        <text>L-threonyl-[protein] + ATP = O-phospho-L-threonyl-[protein] + ADP + H(+)</text>
        <dbReference type="Rhea" id="RHEA:46608"/>
        <dbReference type="Rhea" id="RHEA-COMP:11060"/>
        <dbReference type="Rhea" id="RHEA-COMP:11605"/>
        <dbReference type="ChEBI" id="CHEBI:15378"/>
        <dbReference type="ChEBI" id="CHEBI:30013"/>
        <dbReference type="ChEBI" id="CHEBI:30616"/>
        <dbReference type="ChEBI" id="CHEBI:61977"/>
        <dbReference type="ChEBI" id="CHEBI:456216"/>
        <dbReference type="EC" id="2.7.11.1"/>
    </reaction>
</comment>
<dbReference type="PANTHER" id="PTHR24356">
    <property type="entry name" value="SERINE/THREONINE-PROTEIN KINASE"/>
    <property type="match status" value="1"/>
</dbReference>
<keyword evidence="3" id="KW-0808">Transferase</keyword>
<comment type="catalytic activity">
    <reaction evidence="8">
        <text>L-seryl-[protein] + ATP = O-phospho-L-seryl-[protein] + ADP + H(+)</text>
        <dbReference type="Rhea" id="RHEA:17989"/>
        <dbReference type="Rhea" id="RHEA-COMP:9863"/>
        <dbReference type="Rhea" id="RHEA-COMP:11604"/>
        <dbReference type="ChEBI" id="CHEBI:15378"/>
        <dbReference type="ChEBI" id="CHEBI:29999"/>
        <dbReference type="ChEBI" id="CHEBI:30616"/>
        <dbReference type="ChEBI" id="CHEBI:83421"/>
        <dbReference type="ChEBI" id="CHEBI:456216"/>
        <dbReference type="EC" id="2.7.11.1"/>
    </reaction>
</comment>
<feature type="compositionally biased region" description="Polar residues" evidence="9">
    <location>
        <begin position="11"/>
        <end position="21"/>
    </location>
</feature>
<evidence type="ECO:0000256" key="7">
    <source>
        <dbReference type="ARBA" id="ARBA00047899"/>
    </source>
</evidence>
<dbReference type="PROSITE" id="PS50011">
    <property type="entry name" value="PROTEIN_KINASE_DOM"/>
    <property type="match status" value="1"/>
</dbReference>
<dbReference type="EC" id="2.7.11.1" evidence="1"/>
<dbReference type="InterPro" id="IPR011009">
    <property type="entry name" value="Kinase-like_dom_sf"/>
</dbReference>
<dbReference type="Proteomes" id="UP001303373">
    <property type="component" value="Chromosome 4"/>
</dbReference>
<sequence length="515" mass="56942">MPVFGHKSRLSTDLPSRSSTVTKRHRFFARHRSPVVAASSAEPASPNLTSLAPTPAVVSPGECNPLKRKQSIRSLRSVRKLRRSLSHLFARLWPRSEREEHLEPVDIGSISMDPSNNELDPFNANPVLDNVYRKRSVRFLPSQIQLDGSETPSTMCRVSKDINDRVTALQKKVDGASNVAPTVVHRMNLRAKPSVPYIDTTPSTLSSRAGDEITDSVSPKSGNHFSWSPASTASTGATSLNSLTSPCSACVVAEEHLTPIEEDSRRQLRIPVQETPLRMDPSVITVEKVAAAKISLETHFNNLMTDSPTPRSIRRRRFEQMLCDMGVPHEDRDMARNLWTQTESANLRQERALKASSIARHSVKGIEIAGFDAIRVLGKGSFGIVRLVSERRAAESKPQVVNTLSSHGSYSSQSTIVIDGMDGTATRDLPSGKALSDVFAMKVIRKSEMLRASQEGHLRAERDFLVNAEGSRWVVPLISSFQDNTNLYLVMEYMIGGDFLGLLLREDVLEEEVAK</sequence>
<feature type="region of interest" description="Disordered" evidence="9">
    <location>
        <begin position="201"/>
        <end position="222"/>
    </location>
</feature>
<gene>
    <name evidence="11" type="ORF">R9X50_00311000</name>
</gene>
<feature type="region of interest" description="Disordered" evidence="9">
    <location>
        <begin position="1"/>
        <end position="22"/>
    </location>
</feature>
<name>A0AAQ3R977_9PEZI</name>
<organism evidence="11 12">
    <name type="scientific">Acrodontium crateriforme</name>
    <dbReference type="NCBI Taxonomy" id="150365"/>
    <lineage>
        <taxon>Eukaryota</taxon>
        <taxon>Fungi</taxon>
        <taxon>Dikarya</taxon>
        <taxon>Ascomycota</taxon>
        <taxon>Pezizomycotina</taxon>
        <taxon>Dothideomycetes</taxon>
        <taxon>Dothideomycetidae</taxon>
        <taxon>Mycosphaerellales</taxon>
        <taxon>Teratosphaeriaceae</taxon>
        <taxon>Acrodontium</taxon>
    </lineage>
</organism>
<accession>A0AAQ3R977</accession>
<protein>
    <recommendedName>
        <fullName evidence="1">non-specific serine/threonine protein kinase</fullName>
        <ecNumber evidence="1">2.7.11.1</ecNumber>
    </recommendedName>
</protein>
<dbReference type="EMBL" id="CP138583">
    <property type="protein sequence ID" value="WPH00286.1"/>
    <property type="molecule type" value="Genomic_DNA"/>
</dbReference>
<evidence type="ECO:0000256" key="3">
    <source>
        <dbReference type="ARBA" id="ARBA00022679"/>
    </source>
</evidence>
<evidence type="ECO:0000259" key="10">
    <source>
        <dbReference type="PROSITE" id="PS50011"/>
    </source>
</evidence>
<feature type="domain" description="Protein kinase" evidence="10">
    <location>
        <begin position="371"/>
        <end position="515"/>
    </location>
</feature>
<keyword evidence="4" id="KW-0547">Nucleotide-binding</keyword>
<keyword evidence="6" id="KW-0067">ATP-binding</keyword>
<dbReference type="InterPro" id="IPR050236">
    <property type="entry name" value="Ser_Thr_kinase_AGC"/>
</dbReference>
<evidence type="ECO:0000256" key="4">
    <source>
        <dbReference type="ARBA" id="ARBA00022741"/>
    </source>
</evidence>
<dbReference type="SUPFAM" id="SSF56112">
    <property type="entry name" value="Protein kinase-like (PK-like)"/>
    <property type="match status" value="1"/>
</dbReference>
<dbReference type="Gene3D" id="3.30.200.20">
    <property type="entry name" value="Phosphorylase Kinase, domain 1"/>
    <property type="match status" value="1"/>
</dbReference>
<dbReference type="GO" id="GO:0035556">
    <property type="term" value="P:intracellular signal transduction"/>
    <property type="evidence" value="ECO:0007669"/>
    <property type="project" value="TreeGrafter"/>
</dbReference>
<dbReference type="GO" id="GO:0004674">
    <property type="term" value="F:protein serine/threonine kinase activity"/>
    <property type="evidence" value="ECO:0007669"/>
    <property type="project" value="UniProtKB-KW"/>
</dbReference>
<dbReference type="Pfam" id="PF00069">
    <property type="entry name" value="Pkinase"/>
    <property type="match status" value="1"/>
</dbReference>
<proteinExistence type="predicted"/>
<evidence type="ECO:0000313" key="11">
    <source>
        <dbReference type="EMBL" id="WPH00286.1"/>
    </source>
</evidence>
<evidence type="ECO:0000256" key="9">
    <source>
        <dbReference type="SAM" id="MobiDB-lite"/>
    </source>
</evidence>
<dbReference type="PANTHER" id="PTHR24356:SF400">
    <property type="entry name" value="SERINE_THREONINE-PROTEIN KINASE CBK1"/>
    <property type="match status" value="1"/>
</dbReference>
<evidence type="ECO:0000256" key="5">
    <source>
        <dbReference type="ARBA" id="ARBA00022777"/>
    </source>
</evidence>
<keyword evidence="12" id="KW-1185">Reference proteome</keyword>
<evidence type="ECO:0000256" key="2">
    <source>
        <dbReference type="ARBA" id="ARBA00022527"/>
    </source>
</evidence>
<dbReference type="AlphaFoldDB" id="A0AAQ3R977"/>
<evidence type="ECO:0000256" key="8">
    <source>
        <dbReference type="ARBA" id="ARBA00048679"/>
    </source>
</evidence>
<evidence type="ECO:0000313" key="12">
    <source>
        <dbReference type="Proteomes" id="UP001303373"/>
    </source>
</evidence>
<keyword evidence="2" id="KW-0723">Serine/threonine-protein kinase</keyword>